<dbReference type="InterPro" id="IPR012717">
    <property type="entry name" value="Chap_CCT_delta"/>
</dbReference>
<dbReference type="GO" id="GO:0005524">
    <property type="term" value="F:ATP binding"/>
    <property type="evidence" value="ECO:0007669"/>
    <property type="project" value="UniProtKB-KW"/>
</dbReference>
<sequence length="541" mass="57690">MVEMVMGGNKGGSNGKSGGEGRTTQKSRDVRLSNITAAKGVADAVRTSLGPRGMDKMIQVTGGDVLITNDGATILERMNVQHPAGKMLVELSKSQDAEAGDGTTSVVVIAGSLLNASLGLLNMGIHPTTISEGFQLAVDMAMETLQNMSIPINLEDRESILQAASTSLNSKVVSQYSSLLAPMAVDAVLKVARKDGDGNDVVDLKDVRTVKKLGGTIDDTELVDGLVLTQEASTSAGGPSRMTGAKVALLQFQLSPPKTDVENNVIVQDYNAMDRILKEERQYLLGLVKKIKASGANVLLIQKSILRDAVTDLSLHFLAKLKIMVITDIERNEIEFIANSLGCAPVASIDSLTPEKLAKVELVEEVNLGGGEKVVRFTGVSTSIVPTASILVRGSNNLVLDEAVRSLHDALCVVRSLVRKQFLIPGGSAPEIEVAVELAKYSKQLEGMQSYCVRAFSDALEIIPYTLSENAGLLPVEIVTELRRRHAAGEKGAGINVKKGCVTDMVEEKVLMPLLVISSALRLSTEAVRLILKIDDVVLTR</sequence>
<dbReference type="InterPro" id="IPR027409">
    <property type="entry name" value="GroEL-like_apical_dom_sf"/>
</dbReference>
<dbReference type="AlphaFoldDB" id="A0A7S0ZDE1"/>
<evidence type="ECO:0000256" key="2">
    <source>
        <dbReference type="ARBA" id="ARBA00008020"/>
    </source>
</evidence>
<dbReference type="EMBL" id="HBFP01003851">
    <property type="protein sequence ID" value="CAD8818323.1"/>
    <property type="molecule type" value="Transcribed_RNA"/>
</dbReference>
<dbReference type="PROSITE" id="PS00995">
    <property type="entry name" value="TCP1_3"/>
    <property type="match status" value="1"/>
</dbReference>
<dbReference type="GO" id="GO:0140662">
    <property type="term" value="F:ATP-dependent protein folding chaperone"/>
    <property type="evidence" value="ECO:0007669"/>
    <property type="project" value="InterPro"/>
</dbReference>
<accession>A0A7S0ZDE1</accession>
<dbReference type="InterPro" id="IPR054827">
    <property type="entry name" value="thermosome_alpha"/>
</dbReference>
<dbReference type="PRINTS" id="PR00304">
    <property type="entry name" value="TCOMPLEXTCP1"/>
</dbReference>
<dbReference type="Gene3D" id="3.30.260.10">
    <property type="entry name" value="TCP-1-like chaperonin intermediate domain"/>
    <property type="match status" value="1"/>
</dbReference>
<keyword evidence="5 8" id="KW-0547">Nucleotide-binding</keyword>
<dbReference type="PROSITE" id="PS00751">
    <property type="entry name" value="TCP1_2"/>
    <property type="match status" value="1"/>
</dbReference>
<evidence type="ECO:0000313" key="11">
    <source>
        <dbReference type="EMBL" id="CAD8818323.1"/>
    </source>
</evidence>
<proteinExistence type="inferred from homology"/>
<evidence type="ECO:0000256" key="4">
    <source>
        <dbReference type="ARBA" id="ARBA00022490"/>
    </source>
</evidence>
<dbReference type="NCBIfam" id="TIGR02342">
    <property type="entry name" value="chap_CCT_delta"/>
    <property type="match status" value="1"/>
</dbReference>
<dbReference type="SUPFAM" id="SSF48592">
    <property type="entry name" value="GroEL equatorial domain-like"/>
    <property type="match status" value="1"/>
</dbReference>
<feature type="compositionally biased region" description="Gly residues" evidence="10">
    <location>
        <begin position="8"/>
        <end position="21"/>
    </location>
</feature>
<dbReference type="GO" id="GO:0051082">
    <property type="term" value="F:unfolded protein binding"/>
    <property type="evidence" value="ECO:0007669"/>
    <property type="project" value="InterPro"/>
</dbReference>
<evidence type="ECO:0000256" key="3">
    <source>
        <dbReference type="ARBA" id="ARBA00016107"/>
    </source>
</evidence>
<keyword evidence="6 8" id="KW-0067">ATP-binding</keyword>
<dbReference type="Gene3D" id="3.50.7.10">
    <property type="entry name" value="GroEL"/>
    <property type="match status" value="1"/>
</dbReference>
<dbReference type="SUPFAM" id="SSF54849">
    <property type="entry name" value="GroEL-intermediate domain like"/>
    <property type="match status" value="1"/>
</dbReference>
<protein>
    <recommendedName>
        <fullName evidence="3 9">T-complex protein 1 subunit delta</fullName>
    </recommendedName>
</protein>
<dbReference type="NCBIfam" id="NF041083">
    <property type="entry name" value="thermosome_beta"/>
    <property type="match status" value="1"/>
</dbReference>
<evidence type="ECO:0000256" key="5">
    <source>
        <dbReference type="ARBA" id="ARBA00022741"/>
    </source>
</evidence>
<dbReference type="InterPro" id="IPR002194">
    <property type="entry name" value="Chaperonin_TCP-1_CS"/>
</dbReference>
<evidence type="ECO:0000256" key="7">
    <source>
        <dbReference type="ARBA" id="ARBA00023186"/>
    </source>
</evidence>
<dbReference type="InterPro" id="IPR027413">
    <property type="entry name" value="GROEL-like_equatorial_sf"/>
</dbReference>
<dbReference type="Pfam" id="PF00118">
    <property type="entry name" value="Cpn60_TCP1"/>
    <property type="match status" value="1"/>
</dbReference>
<dbReference type="InterPro" id="IPR017998">
    <property type="entry name" value="Chaperone_TCP-1"/>
</dbReference>
<dbReference type="FunFam" id="3.50.7.10:FF:000010">
    <property type="entry name" value="T-complex protein 1 subunit delta"/>
    <property type="match status" value="1"/>
</dbReference>
<comment type="subcellular location">
    <subcellularLocation>
        <location evidence="1">Cytoplasm</location>
    </subcellularLocation>
</comment>
<dbReference type="Gene3D" id="1.10.560.10">
    <property type="entry name" value="GroEL-like equatorial domain"/>
    <property type="match status" value="1"/>
</dbReference>
<evidence type="ECO:0000256" key="8">
    <source>
        <dbReference type="RuleBase" id="RU004187"/>
    </source>
</evidence>
<comment type="similarity">
    <text evidence="2 8">Belongs to the TCP-1 chaperonin family.</text>
</comment>
<evidence type="ECO:0000256" key="10">
    <source>
        <dbReference type="SAM" id="MobiDB-lite"/>
    </source>
</evidence>
<dbReference type="SUPFAM" id="SSF52029">
    <property type="entry name" value="GroEL apical domain-like"/>
    <property type="match status" value="1"/>
</dbReference>
<organism evidence="11">
    <name type="scientific">Timspurckia oligopyrenoides</name>
    <dbReference type="NCBI Taxonomy" id="708627"/>
    <lineage>
        <taxon>Eukaryota</taxon>
        <taxon>Rhodophyta</taxon>
        <taxon>Bangiophyceae</taxon>
        <taxon>Porphyridiales</taxon>
        <taxon>Porphyridiaceae</taxon>
        <taxon>Timspurckia</taxon>
    </lineage>
</organism>
<keyword evidence="4" id="KW-0963">Cytoplasm</keyword>
<evidence type="ECO:0000256" key="1">
    <source>
        <dbReference type="ARBA" id="ARBA00004496"/>
    </source>
</evidence>
<name>A0A7S0ZDE1_9RHOD</name>
<dbReference type="GO" id="GO:0016887">
    <property type="term" value="F:ATP hydrolysis activity"/>
    <property type="evidence" value="ECO:0007669"/>
    <property type="project" value="InterPro"/>
</dbReference>
<dbReference type="InterPro" id="IPR027410">
    <property type="entry name" value="TCP-1-like_intermed_sf"/>
</dbReference>
<dbReference type="GO" id="GO:0005737">
    <property type="term" value="C:cytoplasm"/>
    <property type="evidence" value="ECO:0007669"/>
    <property type="project" value="UniProtKB-SubCell"/>
</dbReference>
<dbReference type="InterPro" id="IPR002423">
    <property type="entry name" value="Cpn60/GroEL/TCP-1"/>
</dbReference>
<dbReference type="PROSITE" id="PS00750">
    <property type="entry name" value="TCP1_1"/>
    <property type="match status" value="1"/>
</dbReference>
<reference evidence="11" key="1">
    <citation type="submission" date="2021-01" db="EMBL/GenBank/DDBJ databases">
        <authorList>
            <person name="Corre E."/>
            <person name="Pelletier E."/>
            <person name="Niang G."/>
            <person name="Scheremetjew M."/>
            <person name="Finn R."/>
            <person name="Kale V."/>
            <person name="Holt S."/>
            <person name="Cochrane G."/>
            <person name="Meng A."/>
            <person name="Brown T."/>
            <person name="Cohen L."/>
        </authorList>
    </citation>
    <scope>NUCLEOTIDE SEQUENCE</scope>
    <source>
        <strain evidence="11">CCMP3278</strain>
    </source>
</reference>
<evidence type="ECO:0000256" key="9">
    <source>
        <dbReference type="RuleBase" id="RU004192"/>
    </source>
</evidence>
<feature type="region of interest" description="Disordered" evidence="10">
    <location>
        <begin position="1"/>
        <end position="29"/>
    </location>
</feature>
<gene>
    <name evidence="11" type="ORF">TOLI1172_LOCUS2712</name>
</gene>
<dbReference type="NCBIfam" id="NF041082">
    <property type="entry name" value="thermosome_alpha"/>
    <property type="match status" value="1"/>
</dbReference>
<keyword evidence="7 8" id="KW-0143">Chaperone</keyword>
<evidence type="ECO:0000256" key="6">
    <source>
        <dbReference type="ARBA" id="ARBA00022840"/>
    </source>
</evidence>
<dbReference type="PANTHER" id="PTHR11353">
    <property type="entry name" value="CHAPERONIN"/>
    <property type="match status" value="1"/>
</dbReference>
<dbReference type="InterPro" id="IPR053374">
    <property type="entry name" value="TCP-1_chaperonin"/>
</dbReference>
<dbReference type="CDD" id="cd03338">
    <property type="entry name" value="TCP1_delta"/>
    <property type="match status" value="1"/>
</dbReference>